<keyword evidence="5" id="KW-1185">Reference proteome</keyword>
<evidence type="ECO:0000256" key="1">
    <source>
        <dbReference type="ARBA" id="ARBA00022679"/>
    </source>
</evidence>
<reference evidence="4 5" key="2">
    <citation type="submission" date="2020-03" db="EMBL/GenBank/DDBJ databases">
        <authorList>
            <person name="Ichikawa N."/>
            <person name="Kimura A."/>
            <person name="Kitahashi Y."/>
            <person name="Uohara A."/>
        </authorList>
    </citation>
    <scope>NUCLEOTIDE SEQUENCE [LARGE SCALE GENOMIC DNA]</scope>
    <source>
        <strain evidence="4 5">NBRC 107702</strain>
    </source>
</reference>
<feature type="domain" description="DhaL" evidence="3">
    <location>
        <begin position="9"/>
        <end position="206"/>
    </location>
</feature>
<keyword evidence="1" id="KW-0808">Transferase</keyword>
<dbReference type="PANTHER" id="PTHR28629">
    <property type="entry name" value="TRIOKINASE/FMN CYCLASE"/>
    <property type="match status" value="1"/>
</dbReference>
<dbReference type="RefSeq" id="WP_345070857.1">
    <property type="nucleotide sequence ID" value="NZ_BAABAP010000005.1"/>
</dbReference>
<dbReference type="KEGG" id="pfla:Pflav_029990"/>
<gene>
    <name evidence="4" type="ORF">Pflav_029990</name>
</gene>
<evidence type="ECO:0000256" key="2">
    <source>
        <dbReference type="ARBA" id="ARBA00022777"/>
    </source>
</evidence>
<organism evidence="4 5">
    <name type="scientific">Phytohabitans flavus</name>
    <dbReference type="NCBI Taxonomy" id="1076124"/>
    <lineage>
        <taxon>Bacteria</taxon>
        <taxon>Bacillati</taxon>
        <taxon>Actinomycetota</taxon>
        <taxon>Actinomycetes</taxon>
        <taxon>Micromonosporales</taxon>
        <taxon>Micromonosporaceae</taxon>
    </lineage>
</organism>
<dbReference type="PROSITE" id="PS51480">
    <property type="entry name" value="DHAL"/>
    <property type="match status" value="1"/>
</dbReference>
<dbReference type="GO" id="GO:0019563">
    <property type="term" value="P:glycerol catabolic process"/>
    <property type="evidence" value="ECO:0007669"/>
    <property type="project" value="TreeGrafter"/>
</dbReference>
<dbReference type="GO" id="GO:0004371">
    <property type="term" value="F:glycerone kinase activity"/>
    <property type="evidence" value="ECO:0007669"/>
    <property type="project" value="InterPro"/>
</dbReference>
<dbReference type="InterPro" id="IPR050861">
    <property type="entry name" value="Dihydroxyacetone_Kinase"/>
</dbReference>
<keyword evidence="2" id="KW-0418">Kinase</keyword>
<evidence type="ECO:0000259" key="3">
    <source>
        <dbReference type="PROSITE" id="PS51480"/>
    </source>
</evidence>
<dbReference type="SUPFAM" id="SSF101473">
    <property type="entry name" value="DhaL-like"/>
    <property type="match status" value="1"/>
</dbReference>
<accession>A0A6F8XS24</accession>
<dbReference type="InterPro" id="IPR036117">
    <property type="entry name" value="DhaL_dom_sf"/>
</dbReference>
<dbReference type="GO" id="GO:0005829">
    <property type="term" value="C:cytosol"/>
    <property type="evidence" value="ECO:0007669"/>
    <property type="project" value="TreeGrafter"/>
</dbReference>
<reference evidence="4 5" key="1">
    <citation type="submission" date="2020-03" db="EMBL/GenBank/DDBJ databases">
        <title>Whole genome shotgun sequence of Phytohabitans flavus NBRC 107702.</title>
        <authorList>
            <person name="Komaki H."/>
            <person name="Tamura T."/>
        </authorList>
    </citation>
    <scope>NUCLEOTIDE SEQUENCE [LARGE SCALE GENOMIC DNA]</scope>
    <source>
        <strain evidence="4 5">NBRC 107702</strain>
    </source>
</reference>
<proteinExistence type="predicted"/>
<dbReference type="SMART" id="SM01120">
    <property type="entry name" value="Dak2"/>
    <property type="match status" value="1"/>
</dbReference>
<dbReference type="Gene3D" id="1.25.40.340">
    <property type="match status" value="1"/>
</dbReference>
<evidence type="ECO:0000313" key="4">
    <source>
        <dbReference type="EMBL" id="BCB76589.1"/>
    </source>
</evidence>
<dbReference type="Proteomes" id="UP000502508">
    <property type="component" value="Chromosome"/>
</dbReference>
<name>A0A6F8XS24_9ACTN</name>
<evidence type="ECO:0000313" key="5">
    <source>
        <dbReference type="Proteomes" id="UP000502508"/>
    </source>
</evidence>
<dbReference type="EMBL" id="AP022870">
    <property type="protein sequence ID" value="BCB76589.1"/>
    <property type="molecule type" value="Genomic_DNA"/>
</dbReference>
<dbReference type="Pfam" id="PF02734">
    <property type="entry name" value="Dak2"/>
    <property type="match status" value="1"/>
</dbReference>
<protein>
    <recommendedName>
        <fullName evidence="3">DhaL domain-containing protein</fullName>
    </recommendedName>
</protein>
<dbReference type="InterPro" id="IPR004007">
    <property type="entry name" value="DhaL_dom"/>
</dbReference>
<sequence length="211" mass="20832">MSERVLDTTRLRAGLLNACARVLDARAELTALDAAAGDGDLGESLAIGFAAVEKELAGDEAGDAGALLLRAGGALSRAAPSTFGTLLGMAWRDAGRALAGRTELAAADVVGALDVMAAGVARRGGVHAGQRTVLDGLLASRDRAGAAGDDPIAALRAAADGARAGAEATASMRPQVGRAGWIGERAQGRPDAGASAWAVIAGAIAAGAERD</sequence>
<dbReference type="AlphaFoldDB" id="A0A6F8XS24"/>
<dbReference type="PANTHER" id="PTHR28629:SF4">
    <property type="entry name" value="TRIOKINASE_FMN CYCLASE"/>
    <property type="match status" value="1"/>
</dbReference>